<feature type="transmembrane region" description="Helical" evidence="1">
    <location>
        <begin position="12"/>
        <end position="33"/>
    </location>
</feature>
<keyword evidence="3" id="KW-1185">Reference proteome</keyword>
<feature type="transmembrane region" description="Helical" evidence="1">
    <location>
        <begin position="54"/>
        <end position="73"/>
    </location>
</feature>
<protein>
    <submittedName>
        <fullName evidence="2">Uncharacterized protein</fullName>
    </submittedName>
</protein>
<keyword evidence="1" id="KW-0812">Transmembrane</keyword>
<gene>
    <name evidence="2" type="ORF">N7537_005209</name>
</gene>
<evidence type="ECO:0000313" key="2">
    <source>
        <dbReference type="EMBL" id="KAJ5608590.1"/>
    </source>
</evidence>
<keyword evidence="1" id="KW-0472">Membrane</keyword>
<dbReference type="EMBL" id="JAQJAE010000002">
    <property type="protein sequence ID" value="KAJ5608590.1"/>
    <property type="molecule type" value="Genomic_DNA"/>
</dbReference>
<dbReference type="RefSeq" id="XP_056756014.1">
    <property type="nucleotide sequence ID" value="XM_056896266.1"/>
</dbReference>
<dbReference type="Proteomes" id="UP001213799">
    <property type="component" value="Unassembled WGS sequence"/>
</dbReference>
<accession>A0AAD6EDW4</accession>
<dbReference type="AlphaFoldDB" id="A0AAD6EDW4"/>
<keyword evidence="1" id="KW-1133">Transmembrane helix</keyword>
<organism evidence="2 3">
    <name type="scientific">Penicillium hordei</name>
    <dbReference type="NCBI Taxonomy" id="40994"/>
    <lineage>
        <taxon>Eukaryota</taxon>
        <taxon>Fungi</taxon>
        <taxon>Dikarya</taxon>
        <taxon>Ascomycota</taxon>
        <taxon>Pezizomycotina</taxon>
        <taxon>Eurotiomycetes</taxon>
        <taxon>Eurotiomycetidae</taxon>
        <taxon>Eurotiales</taxon>
        <taxon>Aspergillaceae</taxon>
        <taxon>Penicillium</taxon>
    </lineage>
</organism>
<dbReference type="GeneID" id="81586508"/>
<evidence type="ECO:0000313" key="3">
    <source>
        <dbReference type="Proteomes" id="UP001213799"/>
    </source>
</evidence>
<reference evidence="2" key="2">
    <citation type="submission" date="2023-01" db="EMBL/GenBank/DDBJ databases">
        <authorList>
            <person name="Petersen C."/>
        </authorList>
    </citation>
    <scope>NUCLEOTIDE SEQUENCE</scope>
    <source>
        <strain evidence="2">IBT 12815</strain>
    </source>
</reference>
<reference evidence="2" key="1">
    <citation type="journal article" date="2023" name="IMA Fungus">
        <title>Comparative genomic study of the Penicillium genus elucidates a diverse pangenome and 15 lateral gene transfer events.</title>
        <authorList>
            <person name="Petersen C."/>
            <person name="Sorensen T."/>
            <person name="Nielsen M.R."/>
            <person name="Sondergaard T.E."/>
            <person name="Sorensen J.L."/>
            <person name="Fitzpatrick D.A."/>
            <person name="Frisvad J.C."/>
            <person name="Nielsen K.L."/>
        </authorList>
    </citation>
    <scope>NUCLEOTIDE SEQUENCE</scope>
    <source>
        <strain evidence="2">IBT 12815</strain>
    </source>
</reference>
<name>A0AAD6EDW4_9EURO</name>
<sequence>MASSPSQFPLFATQIASVVTWIGIATFSVLAFLSFKSIIGVTFRSLPAARKLSFGILLVAVQFGFFLLIQNLFPTFFSCPTESAVFTKRDQGSSAASPHWSTHLYGVSGIIWGLHSLCMQEATYWFNSAKWEEEKKEKAARAAAKEKSDSHMRALEVEYNASTERIEILEEANSTIAREATALRRAVFRRP</sequence>
<comment type="caution">
    <text evidence="2">The sequence shown here is derived from an EMBL/GenBank/DDBJ whole genome shotgun (WGS) entry which is preliminary data.</text>
</comment>
<proteinExistence type="predicted"/>
<evidence type="ECO:0000256" key="1">
    <source>
        <dbReference type="SAM" id="Phobius"/>
    </source>
</evidence>